<accession>A0ABV9GWZ4</accession>
<feature type="signal peptide" evidence="2">
    <location>
        <begin position="1"/>
        <end position="21"/>
    </location>
</feature>
<gene>
    <name evidence="3" type="ORF">ACFO3A_03285</name>
</gene>
<dbReference type="EMBL" id="JBHSEW010000002">
    <property type="protein sequence ID" value="MFC4621235.1"/>
    <property type="molecule type" value="Genomic_DNA"/>
</dbReference>
<feature type="chain" id="PRO_5046949817" description="DUF2782 domain-containing protein" evidence="2">
    <location>
        <begin position="22"/>
        <end position="172"/>
    </location>
</feature>
<name>A0ABV9GWZ4_9BURK</name>
<feature type="region of interest" description="Disordered" evidence="1">
    <location>
        <begin position="104"/>
        <end position="138"/>
    </location>
</feature>
<feature type="region of interest" description="Disordered" evidence="1">
    <location>
        <begin position="153"/>
        <end position="172"/>
    </location>
</feature>
<feature type="compositionally biased region" description="Polar residues" evidence="1">
    <location>
        <begin position="104"/>
        <end position="114"/>
    </location>
</feature>
<keyword evidence="2" id="KW-0732">Signal</keyword>
<evidence type="ECO:0000256" key="2">
    <source>
        <dbReference type="SAM" id="SignalP"/>
    </source>
</evidence>
<evidence type="ECO:0000313" key="4">
    <source>
        <dbReference type="Proteomes" id="UP001595967"/>
    </source>
</evidence>
<protein>
    <recommendedName>
        <fullName evidence="5">DUF2782 domain-containing protein</fullName>
    </recommendedName>
</protein>
<evidence type="ECO:0008006" key="5">
    <source>
        <dbReference type="Google" id="ProtNLM"/>
    </source>
</evidence>
<sequence length="172" mass="18825">MRLLPPATLCSLCLVTASPWAQPVQTELAEVISVAPILVQENVPLEDCLDLPQQRQRCRTTTVQQEVPQGYEVIYEYRGRRFTTELPYDPGPTVVVQPPRASHQYGSVPTSGNVQPGRKSYGSAPAAGSTESIEYRSTQPDIPIVVDVRTRPIAVPGVPADRPPHPGPRPRP</sequence>
<organism evidence="3 4">
    <name type="scientific">Comamonas nitrativorans</name>
    <dbReference type="NCBI Taxonomy" id="108437"/>
    <lineage>
        <taxon>Bacteria</taxon>
        <taxon>Pseudomonadati</taxon>
        <taxon>Pseudomonadota</taxon>
        <taxon>Betaproteobacteria</taxon>
        <taxon>Burkholderiales</taxon>
        <taxon>Comamonadaceae</taxon>
        <taxon>Comamonas</taxon>
    </lineage>
</organism>
<dbReference type="Proteomes" id="UP001595967">
    <property type="component" value="Unassembled WGS sequence"/>
</dbReference>
<evidence type="ECO:0000313" key="3">
    <source>
        <dbReference type="EMBL" id="MFC4621235.1"/>
    </source>
</evidence>
<keyword evidence="4" id="KW-1185">Reference proteome</keyword>
<comment type="caution">
    <text evidence="3">The sequence shown here is derived from an EMBL/GenBank/DDBJ whole genome shotgun (WGS) entry which is preliminary data.</text>
</comment>
<evidence type="ECO:0000256" key="1">
    <source>
        <dbReference type="SAM" id="MobiDB-lite"/>
    </source>
</evidence>
<proteinExistence type="predicted"/>
<reference evidence="4" key="1">
    <citation type="journal article" date="2019" name="Int. J. Syst. Evol. Microbiol.">
        <title>The Global Catalogue of Microorganisms (GCM) 10K type strain sequencing project: providing services to taxonomists for standard genome sequencing and annotation.</title>
        <authorList>
            <consortium name="The Broad Institute Genomics Platform"/>
            <consortium name="The Broad Institute Genome Sequencing Center for Infectious Disease"/>
            <person name="Wu L."/>
            <person name="Ma J."/>
        </authorList>
    </citation>
    <scope>NUCLEOTIDE SEQUENCE [LARGE SCALE GENOMIC DNA]</scope>
    <source>
        <strain evidence="4">JCM 11650</strain>
    </source>
</reference>
<dbReference type="RefSeq" id="WP_377723970.1">
    <property type="nucleotide sequence ID" value="NZ_JBHSEW010000002.1"/>
</dbReference>
<feature type="compositionally biased region" description="Polar residues" evidence="1">
    <location>
        <begin position="129"/>
        <end position="138"/>
    </location>
</feature>